<dbReference type="OrthoDB" id="10002337at2"/>
<evidence type="ECO:0000256" key="1">
    <source>
        <dbReference type="SAM" id="Phobius"/>
    </source>
</evidence>
<dbReference type="AlphaFoldDB" id="A0A381EDQ3"/>
<feature type="transmembrane region" description="Helical" evidence="1">
    <location>
        <begin position="105"/>
        <end position="123"/>
    </location>
</feature>
<reference evidence="2 3" key="1">
    <citation type="submission" date="2018-06" db="EMBL/GenBank/DDBJ databases">
        <authorList>
            <consortium name="Pathogen Informatics"/>
            <person name="Doyle S."/>
        </authorList>
    </citation>
    <scope>NUCLEOTIDE SEQUENCE [LARGE SCALE GENOMIC DNA]</scope>
    <source>
        <strain evidence="2 3">NCTC13294</strain>
    </source>
</reference>
<protein>
    <submittedName>
        <fullName evidence="2">Uncharacterized protein</fullName>
    </submittedName>
</protein>
<name>A0A381EDQ3_9GAMM</name>
<keyword evidence="1" id="KW-0812">Transmembrane</keyword>
<dbReference type="Proteomes" id="UP000254572">
    <property type="component" value="Unassembled WGS sequence"/>
</dbReference>
<keyword evidence="3" id="KW-1185">Reference proteome</keyword>
<dbReference type="RefSeq" id="WP_115612352.1">
    <property type="nucleotide sequence ID" value="NZ_JBHLZC010000001.1"/>
</dbReference>
<evidence type="ECO:0000313" key="2">
    <source>
        <dbReference type="EMBL" id="SUX25060.1"/>
    </source>
</evidence>
<organism evidence="2 3">
    <name type="scientific">Cardiobacterium valvarum</name>
    <dbReference type="NCBI Taxonomy" id="194702"/>
    <lineage>
        <taxon>Bacteria</taxon>
        <taxon>Pseudomonadati</taxon>
        <taxon>Pseudomonadota</taxon>
        <taxon>Gammaproteobacteria</taxon>
        <taxon>Cardiobacteriales</taxon>
        <taxon>Cardiobacteriaceae</taxon>
        <taxon>Cardiobacterium</taxon>
    </lineage>
</organism>
<sequence>MLKALTTFALTYALLSGLLLLPTPLALHAPWCYPPFAFAAAMLAAPQRLLPFVLFALPLVYLLNFARFAGETVWYLGVDTLRQMHDIMLPMMLAQLRDNLDAREIATIALNIALVLAAIALGGKLTPARSR</sequence>
<feature type="transmembrane region" description="Helical" evidence="1">
    <location>
        <begin position="49"/>
        <end position="66"/>
    </location>
</feature>
<accession>A0A381EDQ3</accession>
<gene>
    <name evidence="2" type="ORF">NCTC13294_02221</name>
</gene>
<keyword evidence="1" id="KW-0472">Membrane</keyword>
<dbReference type="EMBL" id="UFUW01000001">
    <property type="protein sequence ID" value="SUX25060.1"/>
    <property type="molecule type" value="Genomic_DNA"/>
</dbReference>
<keyword evidence="1" id="KW-1133">Transmembrane helix</keyword>
<evidence type="ECO:0000313" key="3">
    <source>
        <dbReference type="Proteomes" id="UP000254572"/>
    </source>
</evidence>
<proteinExistence type="predicted"/>